<name>A0A4P8XUT5_9FIRM</name>
<accession>A0A4P8XUT5</accession>
<dbReference type="KEGG" id="ruj:E5Z56_05420"/>
<dbReference type="RefSeq" id="WP_138156916.1">
    <property type="nucleotide sequence ID" value="NZ_CP039381.1"/>
</dbReference>
<keyword evidence="2" id="KW-1185">Reference proteome</keyword>
<gene>
    <name evidence="1" type="ORF">E5Z56_05420</name>
</gene>
<dbReference type="EMBL" id="CP039381">
    <property type="protein sequence ID" value="QCT06836.1"/>
    <property type="molecule type" value="Genomic_DNA"/>
</dbReference>
<dbReference type="Proteomes" id="UP000301475">
    <property type="component" value="Chromosome"/>
</dbReference>
<evidence type="ECO:0000313" key="2">
    <source>
        <dbReference type="Proteomes" id="UP000301475"/>
    </source>
</evidence>
<dbReference type="AlphaFoldDB" id="A0A4P8XUT5"/>
<reference evidence="1 2" key="1">
    <citation type="submission" date="2019-04" db="EMBL/GenBank/DDBJ databases">
        <authorList>
            <person name="Embree M."/>
            <person name="Gaffney J.R."/>
        </authorList>
    </citation>
    <scope>NUCLEOTIDE SEQUENCE [LARGE SCALE GENOMIC DNA]</scope>
    <source>
        <strain evidence="1 2">JE7A12</strain>
    </source>
</reference>
<sequence>MQKKNSIIKQTAKNKGVFLWEVADELGILDSNFSRKLRKELPTEEQNKILTIIEKLAKEKAVE</sequence>
<evidence type="ECO:0008006" key="3">
    <source>
        <dbReference type="Google" id="ProtNLM"/>
    </source>
</evidence>
<evidence type="ECO:0000313" key="1">
    <source>
        <dbReference type="EMBL" id="QCT06836.1"/>
    </source>
</evidence>
<protein>
    <recommendedName>
        <fullName evidence="3">Transcriptional regulator</fullName>
    </recommendedName>
</protein>
<dbReference type="OrthoDB" id="9816042at2"/>
<proteinExistence type="predicted"/>
<organism evidence="1 2">
    <name type="scientific">Ruminococcus bovis</name>
    <dbReference type="NCBI Taxonomy" id="2564099"/>
    <lineage>
        <taxon>Bacteria</taxon>
        <taxon>Bacillati</taxon>
        <taxon>Bacillota</taxon>
        <taxon>Clostridia</taxon>
        <taxon>Eubacteriales</taxon>
        <taxon>Oscillospiraceae</taxon>
        <taxon>Ruminococcus</taxon>
    </lineage>
</organism>